<feature type="chain" id="PRO_5016039031" description="Biopolymer transport protein ExbD" evidence="2">
    <location>
        <begin position="27"/>
        <end position="262"/>
    </location>
</feature>
<reference evidence="3 4" key="1">
    <citation type="submission" date="2018-06" db="EMBL/GenBank/DDBJ databases">
        <title>Genomic Encyclopedia of Archaeal and Bacterial Type Strains, Phase II (KMG-II): from individual species to whole genera.</title>
        <authorList>
            <person name="Goeker M."/>
        </authorList>
    </citation>
    <scope>NUCLEOTIDE SEQUENCE [LARGE SCALE GENOMIC DNA]</scope>
    <source>
        <strain evidence="3 4">DSM 15361</strain>
    </source>
</reference>
<keyword evidence="4" id="KW-1185">Reference proteome</keyword>
<organism evidence="3 4">
    <name type="scientific">Mesonia algae</name>
    <dbReference type="NCBI Taxonomy" id="213248"/>
    <lineage>
        <taxon>Bacteria</taxon>
        <taxon>Pseudomonadati</taxon>
        <taxon>Bacteroidota</taxon>
        <taxon>Flavobacteriia</taxon>
        <taxon>Flavobacteriales</taxon>
        <taxon>Flavobacteriaceae</taxon>
        <taxon>Mesonia</taxon>
    </lineage>
</organism>
<dbReference type="Proteomes" id="UP000249542">
    <property type="component" value="Unassembled WGS sequence"/>
</dbReference>
<proteinExistence type="predicted"/>
<keyword evidence="1" id="KW-0175">Coiled coil</keyword>
<name>A0A2W7HZL3_9FLAO</name>
<evidence type="ECO:0000313" key="4">
    <source>
        <dbReference type="Proteomes" id="UP000249542"/>
    </source>
</evidence>
<feature type="coiled-coil region" evidence="1">
    <location>
        <begin position="100"/>
        <end position="127"/>
    </location>
</feature>
<comment type="caution">
    <text evidence="3">The sequence shown here is derived from an EMBL/GenBank/DDBJ whole genome shotgun (WGS) entry which is preliminary data.</text>
</comment>
<accession>A0A2W7HZL3</accession>
<feature type="signal peptide" evidence="2">
    <location>
        <begin position="1"/>
        <end position="26"/>
    </location>
</feature>
<evidence type="ECO:0008006" key="5">
    <source>
        <dbReference type="Google" id="ProtNLM"/>
    </source>
</evidence>
<dbReference type="AlphaFoldDB" id="A0A2W7HZL3"/>
<dbReference type="EMBL" id="QKYV01000009">
    <property type="protein sequence ID" value="PZW37911.1"/>
    <property type="molecule type" value="Genomic_DNA"/>
</dbReference>
<evidence type="ECO:0000256" key="2">
    <source>
        <dbReference type="SAM" id="SignalP"/>
    </source>
</evidence>
<dbReference type="RefSeq" id="WP_111541967.1">
    <property type="nucleotide sequence ID" value="NZ_QKYV01000009.1"/>
</dbReference>
<evidence type="ECO:0000256" key="1">
    <source>
        <dbReference type="SAM" id="Coils"/>
    </source>
</evidence>
<keyword evidence="2" id="KW-0732">Signal</keyword>
<gene>
    <name evidence="3" type="ORF">LX95_02703</name>
</gene>
<protein>
    <recommendedName>
        <fullName evidence="5">Biopolymer transport protein ExbD</fullName>
    </recommendedName>
</protein>
<evidence type="ECO:0000313" key="3">
    <source>
        <dbReference type="EMBL" id="PZW37911.1"/>
    </source>
</evidence>
<sequence>MTISPRFFSVILFISIFLGTCNFASAEAKTTKTKVEENLKSEKIVIRITDEGLVYLNDKEVALNFLAEKIIELQQTIATDSPDAYTATIIVMEGASQELIDKVKKQIKKTKINIINLQKKREIAQETSVISETKIAVYDSLVRSWKSMPENERNLKAKDLNLVEFIYNNMSFEQRINAEKLPDFLPFVTETVFQKDITKQLLDKWSFSNNYQIVIDDVKVKNDTLKTISPVLFKRYYETKLENDALPEFQINLYTKSYYRQD</sequence>